<evidence type="ECO:0000256" key="9">
    <source>
        <dbReference type="ARBA" id="ARBA00049940"/>
    </source>
</evidence>
<comment type="catalytic activity">
    <reaction evidence="8">
        <text>fluoride(in) = fluoride(out)</text>
        <dbReference type="Rhea" id="RHEA:76159"/>
        <dbReference type="ChEBI" id="CHEBI:17051"/>
    </reaction>
    <physiologicalReaction direction="left-to-right" evidence="8">
        <dbReference type="Rhea" id="RHEA:76160"/>
    </physiologicalReaction>
</comment>
<dbReference type="HAMAP" id="MF_00454">
    <property type="entry name" value="FluC"/>
    <property type="match status" value="1"/>
</dbReference>
<dbReference type="GO" id="GO:0062054">
    <property type="term" value="F:fluoride channel activity"/>
    <property type="evidence" value="ECO:0007669"/>
    <property type="project" value="UniProtKB-UniRule"/>
</dbReference>
<evidence type="ECO:0000256" key="2">
    <source>
        <dbReference type="ARBA" id="ARBA00022475"/>
    </source>
</evidence>
<evidence type="ECO:0000256" key="10">
    <source>
        <dbReference type="HAMAP-Rule" id="MF_00454"/>
    </source>
</evidence>
<evidence type="ECO:0000313" key="12">
    <source>
        <dbReference type="EMBL" id="MBM9476561.1"/>
    </source>
</evidence>
<evidence type="ECO:0000256" key="1">
    <source>
        <dbReference type="ARBA" id="ARBA00004651"/>
    </source>
</evidence>
<dbReference type="PANTHER" id="PTHR28259">
    <property type="entry name" value="FLUORIDE EXPORT PROTEIN 1-RELATED"/>
    <property type="match status" value="1"/>
</dbReference>
<feature type="region of interest" description="Disordered" evidence="11">
    <location>
        <begin position="1"/>
        <end position="22"/>
    </location>
</feature>
<keyword evidence="10" id="KW-0406">Ion transport</keyword>
<comment type="function">
    <text evidence="9 10">Fluoride-specific ion channel. Important for reducing fluoride concentration in the cell, thus reducing its toxicity.</text>
</comment>
<dbReference type="InterPro" id="IPR003691">
    <property type="entry name" value="FluC"/>
</dbReference>
<keyword evidence="10" id="KW-0479">Metal-binding</keyword>
<keyword evidence="2 10" id="KW-1003">Cell membrane</keyword>
<protein>
    <recommendedName>
        <fullName evidence="10">Fluoride-specific ion channel FluC</fullName>
    </recommendedName>
</protein>
<feature type="binding site" evidence="10">
    <location>
        <position position="99"/>
    </location>
    <ligand>
        <name>Na(+)</name>
        <dbReference type="ChEBI" id="CHEBI:29101"/>
        <note>structural</note>
    </ligand>
</feature>
<comment type="subcellular location">
    <subcellularLocation>
        <location evidence="1 10">Cell membrane</location>
        <topology evidence="1 10">Multi-pass membrane protein</topology>
    </subcellularLocation>
</comment>
<evidence type="ECO:0000313" key="13">
    <source>
        <dbReference type="Proteomes" id="UP000663801"/>
    </source>
</evidence>
<evidence type="ECO:0000256" key="7">
    <source>
        <dbReference type="ARBA" id="ARBA00035120"/>
    </source>
</evidence>
<keyword evidence="13" id="KW-1185">Reference proteome</keyword>
<comment type="similarity">
    <text evidence="7 10">Belongs to the fluoride channel Fluc/FEX (TC 1.A.43) family.</text>
</comment>
<feature type="binding site" evidence="10">
    <location>
        <position position="102"/>
    </location>
    <ligand>
        <name>Na(+)</name>
        <dbReference type="ChEBI" id="CHEBI:29101"/>
        <note>structural</note>
    </ligand>
</feature>
<keyword evidence="10" id="KW-0813">Transport</keyword>
<keyword evidence="4 10" id="KW-1133">Transmembrane helix</keyword>
<evidence type="ECO:0000256" key="5">
    <source>
        <dbReference type="ARBA" id="ARBA00023136"/>
    </source>
</evidence>
<feature type="transmembrane region" description="Helical" evidence="10">
    <location>
        <begin position="121"/>
        <end position="142"/>
    </location>
</feature>
<keyword evidence="5 10" id="KW-0472">Membrane</keyword>
<feature type="transmembrane region" description="Helical" evidence="10">
    <location>
        <begin position="56"/>
        <end position="80"/>
    </location>
</feature>
<reference evidence="12" key="1">
    <citation type="submission" date="2021-01" db="EMBL/GenBank/DDBJ databases">
        <title>KCTC 19127 draft genome.</title>
        <authorList>
            <person name="An D."/>
        </authorList>
    </citation>
    <scope>NUCLEOTIDE SEQUENCE</scope>
    <source>
        <strain evidence="12">KCTC 19127</strain>
    </source>
</reference>
<dbReference type="Pfam" id="PF02537">
    <property type="entry name" value="CRCB"/>
    <property type="match status" value="1"/>
</dbReference>
<dbReference type="Proteomes" id="UP000663801">
    <property type="component" value="Unassembled WGS sequence"/>
</dbReference>
<keyword evidence="3 10" id="KW-0812">Transmembrane</keyword>
<evidence type="ECO:0000256" key="4">
    <source>
        <dbReference type="ARBA" id="ARBA00022989"/>
    </source>
</evidence>
<dbReference type="AlphaFoldDB" id="A0A938YL60"/>
<comment type="activity regulation">
    <text evidence="10">Na(+) is not transported, but it plays an essential structural role and its presence is essential for fluoride channel function.</text>
</comment>
<dbReference type="PANTHER" id="PTHR28259:SF1">
    <property type="entry name" value="FLUORIDE EXPORT PROTEIN 1-RELATED"/>
    <property type="match status" value="1"/>
</dbReference>
<feature type="transmembrane region" description="Helical" evidence="10">
    <location>
        <begin position="92"/>
        <end position="109"/>
    </location>
</feature>
<keyword evidence="10" id="KW-0915">Sodium</keyword>
<dbReference type="GO" id="GO:0005886">
    <property type="term" value="C:plasma membrane"/>
    <property type="evidence" value="ECO:0007669"/>
    <property type="project" value="UniProtKB-SubCell"/>
</dbReference>
<dbReference type="RefSeq" id="WP_205256676.1">
    <property type="nucleotide sequence ID" value="NZ_BAAAPV010000004.1"/>
</dbReference>
<dbReference type="GO" id="GO:0046872">
    <property type="term" value="F:metal ion binding"/>
    <property type="evidence" value="ECO:0007669"/>
    <property type="project" value="UniProtKB-KW"/>
</dbReference>
<accession>A0A938YL60</accession>
<evidence type="ECO:0000256" key="8">
    <source>
        <dbReference type="ARBA" id="ARBA00035585"/>
    </source>
</evidence>
<evidence type="ECO:0000256" key="3">
    <source>
        <dbReference type="ARBA" id="ARBA00022692"/>
    </source>
</evidence>
<name>A0A938YL60_9ACTN</name>
<organism evidence="12 13">
    <name type="scientific">Nakamurella flavida</name>
    <dbReference type="NCBI Taxonomy" id="363630"/>
    <lineage>
        <taxon>Bacteria</taxon>
        <taxon>Bacillati</taxon>
        <taxon>Actinomycetota</taxon>
        <taxon>Actinomycetes</taxon>
        <taxon>Nakamurellales</taxon>
        <taxon>Nakamurellaceae</taxon>
        <taxon>Nakamurella</taxon>
    </lineage>
</organism>
<sequence>MASEDVVGSDFRPGDVGPAGSRRSEGAVLAAIALGGVIGAESRYGVALLMPHQPGAFAWSTLVVNVTGCLLIGALMVVLLEAVTPHRLARPFLGVGVLGGYTTFSTFAMDTQDLLRADRPGAALAFVGLSLAFGALAVWAATRVTRLLLRRRIARRAATAGHA</sequence>
<keyword evidence="6 10" id="KW-0407">Ion channel</keyword>
<dbReference type="EMBL" id="JAERWL010000008">
    <property type="protein sequence ID" value="MBM9476561.1"/>
    <property type="molecule type" value="Genomic_DNA"/>
</dbReference>
<proteinExistence type="inferred from homology"/>
<comment type="caution">
    <text evidence="12">The sequence shown here is derived from an EMBL/GenBank/DDBJ whole genome shotgun (WGS) entry which is preliminary data.</text>
</comment>
<evidence type="ECO:0000256" key="6">
    <source>
        <dbReference type="ARBA" id="ARBA00023303"/>
    </source>
</evidence>
<evidence type="ECO:0000256" key="11">
    <source>
        <dbReference type="SAM" id="MobiDB-lite"/>
    </source>
</evidence>
<gene>
    <name evidence="10" type="primary">fluC</name>
    <name evidence="10" type="synonym">crcB</name>
    <name evidence="12" type="ORF">JL107_08915</name>
</gene>
<dbReference type="GO" id="GO:0140114">
    <property type="term" value="P:cellular detoxification of fluoride"/>
    <property type="evidence" value="ECO:0007669"/>
    <property type="project" value="UniProtKB-UniRule"/>
</dbReference>